<dbReference type="InterPro" id="IPR035917">
    <property type="entry name" value="YjbQ-like_sf"/>
</dbReference>
<dbReference type="NCBIfam" id="TIGR00149">
    <property type="entry name" value="TIGR00149_YjbQ"/>
    <property type="match status" value="1"/>
</dbReference>
<dbReference type="KEGG" id="osg:BST96_15885"/>
<keyword evidence="3" id="KW-1185">Reference proteome</keyword>
<dbReference type="EMBL" id="CP019343">
    <property type="protein sequence ID" value="ARN75460.1"/>
    <property type="molecule type" value="Genomic_DNA"/>
</dbReference>
<dbReference type="PROSITE" id="PS01314">
    <property type="entry name" value="UPF0047"/>
    <property type="match status" value="1"/>
</dbReference>
<sequence>MVTTLSIDVRQQGLLAFTAQVQQQVAASNLTEGLCTLFIQHTSASLLVQENYDPSAQHDLENWLNRLVPENDPLYTHTLEGPDDMPAHIKSALTATSLSIPIIEGQLALGTWQGIYLWEHRHYRGQRNVIIHIA</sequence>
<proteinExistence type="inferred from homology"/>
<dbReference type="PIRSF" id="PIRSF004681">
    <property type="entry name" value="UCP004681"/>
    <property type="match status" value="1"/>
</dbReference>
<protein>
    <recommendedName>
        <fullName evidence="4">Secondary thiamine-phosphate synthase</fullName>
    </recommendedName>
</protein>
<name>A0A1X9NBQ4_9GAMM</name>
<dbReference type="AlphaFoldDB" id="A0A1X9NBQ4"/>
<dbReference type="STRING" id="716816.BST96_15885"/>
<evidence type="ECO:0000313" key="2">
    <source>
        <dbReference type="EMBL" id="ARN75460.1"/>
    </source>
</evidence>
<evidence type="ECO:0000256" key="1">
    <source>
        <dbReference type="ARBA" id="ARBA00005534"/>
    </source>
</evidence>
<dbReference type="Pfam" id="PF01894">
    <property type="entry name" value="YjbQ"/>
    <property type="match status" value="1"/>
</dbReference>
<dbReference type="PANTHER" id="PTHR30615:SF8">
    <property type="entry name" value="UPF0047 PROTEIN C4A8.02C"/>
    <property type="match status" value="1"/>
</dbReference>
<comment type="similarity">
    <text evidence="1">Belongs to the UPF0047 family.</text>
</comment>
<evidence type="ECO:0008006" key="4">
    <source>
        <dbReference type="Google" id="ProtNLM"/>
    </source>
</evidence>
<evidence type="ECO:0000313" key="3">
    <source>
        <dbReference type="Proteomes" id="UP000193450"/>
    </source>
</evidence>
<reference evidence="2 3" key="1">
    <citation type="submission" date="2016-11" db="EMBL/GenBank/DDBJ databases">
        <title>Trade-off between light-utilization and light-protection in marine flavobacteria.</title>
        <authorList>
            <person name="Kumagai Y."/>
        </authorList>
    </citation>
    <scope>NUCLEOTIDE SEQUENCE [LARGE SCALE GENOMIC DNA]</scope>
    <source>
        <strain evidence="2 3">NBRC 107125</strain>
    </source>
</reference>
<dbReference type="PANTHER" id="PTHR30615">
    <property type="entry name" value="UNCHARACTERIZED PROTEIN YJBQ-RELATED"/>
    <property type="match status" value="1"/>
</dbReference>
<gene>
    <name evidence="2" type="ORF">BST96_15885</name>
</gene>
<organism evidence="2 3">
    <name type="scientific">Oceanicoccus sagamiensis</name>
    <dbReference type="NCBI Taxonomy" id="716816"/>
    <lineage>
        <taxon>Bacteria</taxon>
        <taxon>Pseudomonadati</taxon>
        <taxon>Pseudomonadota</taxon>
        <taxon>Gammaproteobacteria</taxon>
        <taxon>Cellvibrionales</taxon>
        <taxon>Spongiibacteraceae</taxon>
        <taxon>Oceanicoccus</taxon>
    </lineage>
</organism>
<dbReference type="Proteomes" id="UP000193450">
    <property type="component" value="Chromosome"/>
</dbReference>
<dbReference type="Gene3D" id="2.60.120.460">
    <property type="entry name" value="YjbQ-like"/>
    <property type="match status" value="1"/>
</dbReference>
<dbReference type="InterPro" id="IPR001602">
    <property type="entry name" value="UPF0047_YjbQ-like"/>
</dbReference>
<dbReference type="OrthoDB" id="9801725at2"/>
<dbReference type="SUPFAM" id="SSF111038">
    <property type="entry name" value="YjbQ-like"/>
    <property type="match status" value="1"/>
</dbReference>
<dbReference type="RefSeq" id="WP_085759638.1">
    <property type="nucleotide sequence ID" value="NZ_CP019343.1"/>
</dbReference>
<accession>A0A1X9NBQ4</accession>